<sequence length="169" mass="19716">MSAPDTSKAGRKFCSKVTPEDLPVLNSDVEELKKLVKKMEVSLTQKEHENNELKEQVRQFEARWSEQETKMKSVEETWQRQMSSLQKSLAAAKKTLSADESMDEISGTQNPDVVGHLSKEFEQKRQNFDDDARAIIGTKSGHMSYSKQIEEFKRIKDRFEMWKKEYKHQ</sequence>
<gene>
    <name evidence="3" type="ORF">Tci_844134</name>
</gene>
<dbReference type="GO" id="GO:0016787">
    <property type="term" value="F:hydrolase activity"/>
    <property type="evidence" value="ECO:0007669"/>
    <property type="project" value="UniProtKB-KW"/>
</dbReference>
<proteinExistence type="predicted"/>
<organism evidence="3">
    <name type="scientific">Tanacetum cinerariifolium</name>
    <name type="common">Dalmatian daisy</name>
    <name type="synonym">Chrysanthemum cinerariifolium</name>
    <dbReference type="NCBI Taxonomy" id="118510"/>
    <lineage>
        <taxon>Eukaryota</taxon>
        <taxon>Viridiplantae</taxon>
        <taxon>Streptophyta</taxon>
        <taxon>Embryophyta</taxon>
        <taxon>Tracheophyta</taxon>
        <taxon>Spermatophyta</taxon>
        <taxon>Magnoliopsida</taxon>
        <taxon>eudicotyledons</taxon>
        <taxon>Gunneridae</taxon>
        <taxon>Pentapetalae</taxon>
        <taxon>asterids</taxon>
        <taxon>campanulids</taxon>
        <taxon>Asterales</taxon>
        <taxon>Asteraceae</taxon>
        <taxon>Asteroideae</taxon>
        <taxon>Anthemideae</taxon>
        <taxon>Anthemidinae</taxon>
        <taxon>Tanacetum</taxon>
    </lineage>
</organism>
<name>A0A699QH73_TANCI</name>
<comment type="caution">
    <text evidence="3">The sequence shown here is derived from an EMBL/GenBank/DDBJ whole genome shotgun (WGS) entry which is preliminary data.</text>
</comment>
<feature type="coiled-coil region" evidence="1">
    <location>
        <begin position="29"/>
        <end position="70"/>
    </location>
</feature>
<reference evidence="3" key="1">
    <citation type="journal article" date="2019" name="Sci. Rep.">
        <title>Draft genome of Tanacetum cinerariifolium, the natural source of mosquito coil.</title>
        <authorList>
            <person name="Yamashiro T."/>
            <person name="Shiraishi A."/>
            <person name="Satake H."/>
            <person name="Nakayama K."/>
        </authorList>
    </citation>
    <scope>NUCLEOTIDE SEQUENCE</scope>
</reference>
<feature type="region of interest" description="Disordered" evidence="2">
    <location>
        <begin position="94"/>
        <end position="113"/>
    </location>
</feature>
<evidence type="ECO:0000313" key="3">
    <source>
        <dbReference type="EMBL" id="GFC72164.1"/>
    </source>
</evidence>
<protein>
    <submittedName>
        <fullName evidence="3">IQ motif, EF-hand binding site, P-loop containing nucleoside triphosphate hydrolase</fullName>
    </submittedName>
</protein>
<dbReference type="EMBL" id="BKCJ011036611">
    <property type="protein sequence ID" value="GFC72164.1"/>
    <property type="molecule type" value="Genomic_DNA"/>
</dbReference>
<accession>A0A699QH73</accession>
<evidence type="ECO:0000256" key="1">
    <source>
        <dbReference type="SAM" id="Coils"/>
    </source>
</evidence>
<keyword evidence="3" id="KW-0378">Hydrolase</keyword>
<keyword evidence="1" id="KW-0175">Coiled coil</keyword>
<dbReference type="AlphaFoldDB" id="A0A699QH73"/>
<feature type="non-terminal residue" evidence="3">
    <location>
        <position position="169"/>
    </location>
</feature>
<evidence type="ECO:0000256" key="2">
    <source>
        <dbReference type="SAM" id="MobiDB-lite"/>
    </source>
</evidence>